<proteinExistence type="predicted"/>
<dbReference type="SMART" id="SM00530">
    <property type="entry name" value="HTH_XRE"/>
    <property type="match status" value="1"/>
</dbReference>
<feature type="region of interest" description="Disordered" evidence="2">
    <location>
        <begin position="72"/>
        <end position="110"/>
    </location>
</feature>
<evidence type="ECO:0000256" key="3">
    <source>
        <dbReference type="SAM" id="Phobius"/>
    </source>
</evidence>
<sequence>MSFRDNLQYLRASRNLTQERLAMLLGVSRQSISKWESEKAYPEMDKLMMICDLFGCTLDDLVMGDVRNPAKALASTDSPVRDSPATSAVSDDDHVQDQQVPDGGLRTMTSAEPAQDMTGYDDHVRRFAVMMASGVAAVTVGVGVANLFDEHYSIIGPSPWNEVLSALFVLVGAVIGLALLIPGGLAHHEFNRRHPFIEDFYTDADRTYAARRTAVGVVVGIAVIIAGLTMTIYAEEVLLADDGWPVCLMMIASAIGVWLFIYVGIRYALMNIDERNASLEKERKERSGEHDRYAELTGAVCGIIMIIATIIGMLLLFTGEPIDEMNQSSGWQTGQGLFWLPWPIGGLCCGIATLIIQIFKNRR</sequence>
<feature type="transmembrane region" description="Helical" evidence="3">
    <location>
        <begin position="163"/>
        <end position="185"/>
    </location>
</feature>
<dbReference type="RefSeq" id="WP_169171238.1">
    <property type="nucleotide sequence ID" value="NZ_JAAIII010000001.1"/>
</dbReference>
<keyword evidence="3" id="KW-0812">Transmembrane</keyword>
<keyword evidence="3" id="KW-0472">Membrane</keyword>
<feature type="transmembrane region" description="Helical" evidence="3">
    <location>
        <begin position="127"/>
        <end position="148"/>
    </location>
</feature>
<reference evidence="5 6" key="1">
    <citation type="submission" date="2020-02" db="EMBL/GenBank/DDBJ databases">
        <title>Characterization of phylogenetic diversity of novel bifidobacterial species isolated in Czech ZOOs.</title>
        <authorList>
            <person name="Lugli G.A."/>
            <person name="Vera N.B."/>
            <person name="Ventura M."/>
        </authorList>
    </citation>
    <scope>NUCLEOTIDE SEQUENCE [LARGE SCALE GENOMIC DNA]</scope>
    <source>
        <strain evidence="5 6">DSM 109957</strain>
    </source>
</reference>
<keyword evidence="3" id="KW-1133">Transmembrane helix</keyword>
<dbReference type="AlphaFoldDB" id="A0A7Y0EMY6"/>
<feature type="transmembrane region" description="Helical" evidence="3">
    <location>
        <begin position="293"/>
        <end position="317"/>
    </location>
</feature>
<feature type="domain" description="HTH cro/C1-type" evidence="4">
    <location>
        <begin position="7"/>
        <end position="61"/>
    </location>
</feature>
<comment type="caution">
    <text evidence="5">The sequence shown here is derived from an EMBL/GenBank/DDBJ whole genome shotgun (WGS) entry which is preliminary data.</text>
</comment>
<feature type="transmembrane region" description="Helical" evidence="3">
    <location>
        <begin position="337"/>
        <end position="359"/>
    </location>
</feature>
<evidence type="ECO:0000256" key="2">
    <source>
        <dbReference type="SAM" id="MobiDB-lite"/>
    </source>
</evidence>
<dbReference type="SUPFAM" id="SSF47413">
    <property type="entry name" value="lambda repressor-like DNA-binding domains"/>
    <property type="match status" value="1"/>
</dbReference>
<dbReference type="Proteomes" id="UP000532194">
    <property type="component" value="Unassembled WGS sequence"/>
</dbReference>
<dbReference type="PANTHER" id="PTHR46558:SF15">
    <property type="entry name" value="HELIX-TURN-HELIX DOMAIN PROTEIN"/>
    <property type="match status" value="1"/>
</dbReference>
<feature type="transmembrane region" description="Helical" evidence="3">
    <location>
        <begin position="214"/>
        <end position="234"/>
    </location>
</feature>
<feature type="transmembrane region" description="Helical" evidence="3">
    <location>
        <begin position="246"/>
        <end position="265"/>
    </location>
</feature>
<dbReference type="EMBL" id="JAAIII010000001">
    <property type="protein sequence ID" value="NMM93201.1"/>
    <property type="molecule type" value="Genomic_DNA"/>
</dbReference>
<keyword evidence="6" id="KW-1185">Reference proteome</keyword>
<evidence type="ECO:0000313" key="5">
    <source>
        <dbReference type="EMBL" id="NMM93201.1"/>
    </source>
</evidence>
<organism evidence="5 6">
    <name type="scientific">Bifidobacterium oedipodis</name>
    <dbReference type="NCBI Taxonomy" id="2675322"/>
    <lineage>
        <taxon>Bacteria</taxon>
        <taxon>Bacillati</taxon>
        <taxon>Actinomycetota</taxon>
        <taxon>Actinomycetes</taxon>
        <taxon>Bifidobacteriales</taxon>
        <taxon>Bifidobacteriaceae</taxon>
        <taxon>Bifidobacterium</taxon>
    </lineage>
</organism>
<evidence type="ECO:0000313" key="6">
    <source>
        <dbReference type="Proteomes" id="UP000532194"/>
    </source>
</evidence>
<evidence type="ECO:0000259" key="4">
    <source>
        <dbReference type="PROSITE" id="PS50943"/>
    </source>
</evidence>
<name>A0A7Y0EMY6_9BIFI</name>
<dbReference type="GO" id="GO:0003677">
    <property type="term" value="F:DNA binding"/>
    <property type="evidence" value="ECO:0007669"/>
    <property type="project" value="UniProtKB-KW"/>
</dbReference>
<accession>A0A7Y0EMY6</accession>
<keyword evidence="1" id="KW-0238">DNA-binding</keyword>
<dbReference type="InterPro" id="IPR010982">
    <property type="entry name" value="Lambda_DNA-bd_dom_sf"/>
</dbReference>
<dbReference type="Pfam" id="PF01381">
    <property type="entry name" value="HTH_3"/>
    <property type="match status" value="1"/>
</dbReference>
<protein>
    <submittedName>
        <fullName evidence="5">Transcriptional regulator</fullName>
    </submittedName>
</protein>
<dbReference type="PROSITE" id="PS50943">
    <property type="entry name" value="HTH_CROC1"/>
    <property type="match status" value="1"/>
</dbReference>
<dbReference type="Gene3D" id="1.10.260.40">
    <property type="entry name" value="lambda repressor-like DNA-binding domains"/>
    <property type="match status" value="1"/>
</dbReference>
<dbReference type="PANTHER" id="PTHR46558">
    <property type="entry name" value="TRACRIPTIONAL REGULATORY PROTEIN-RELATED-RELATED"/>
    <property type="match status" value="1"/>
</dbReference>
<gene>
    <name evidence="5" type="ORF">G1C95_0386</name>
</gene>
<dbReference type="InterPro" id="IPR001387">
    <property type="entry name" value="Cro/C1-type_HTH"/>
</dbReference>
<evidence type="ECO:0000256" key="1">
    <source>
        <dbReference type="ARBA" id="ARBA00023125"/>
    </source>
</evidence>
<dbReference type="CDD" id="cd00093">
    <property type="entry name" value="HTH_XRE"/>
    <property type="match status" value="1"/>
</dbReference>